<evidence type="ECO:0000313" key="1">
    <source>
        <dbReference type="EMBL" id="KXT17722.1"/>
    </source>
</evidence>
<dbReference type="EMBL" id="LFZO01000015">
    <property type="protein sequence ID" value="KXT17722.1"/>
    <property type="molecule type" value="Genomic_DNA"/>
</dbReference>
<protein>
    <submittedName>
        <fullName evidence="1">Uncharacterized protein</fullName>
    </submittedName>
</protein>
<evidence type="ECO:0000313" key="2">
    <source>
        <dbReference type="Proteomes" id="UP000073492"/>
    </source>
</evidence>
<comment type="caution">
    <text evidence="1">The sequence shown here is derived from an EMBL/GenBank/DDBJ whole genome shotgun (WGS) entry which is preliminary data.</text>
</comment>
<proteinExistence type="predicted"/>
<keyword evidence="2" id="KW-1185">Reference proteome</keyword>
<reference evidence="1 2" key="1">
    <citation type="submission" date="2015-07" db="EMBL/GenBank/DDBJ databases">
        <title>Comparative genomics of the Sigatoka disease complex on banana suggests a link between parallel evolutionary changes in Pseudocercospora fijiensis and Pseudocercospora eumusae and increased virulence on the banana host.</title>
        <authorList>
            <person name="Chang T.-C."/>
            <person name="Salvucci A."/>
            <person name="Crous P.W."/>
            <person name="Stergiopoulos I."/>
        </authorList>
    </citation>
    <scope>NUCLEOTIDE SEQUENCE [LARGE SCALE GENOMIC DNA]</scope>
    <source>
        <strain evidence="1 2">CBS 116634</strain>
    </source>
</reference>
<accession>A0A139ISY9</accession>
<dbReference type="AlphaFoldDB" id="A0A139ISY9"/>
<organism evidence="1 2">
    <name type="scientific">Pseudocercospora musae</name>
    <dbReference type="NCBI Taxonomy" id="113226"/>
    <lineage>
        <taxon>Eukaryota</taxon>
        <taxon>Fungi</taxon>
        <taxon>Dikarya</taxon>
        <taxon>Ascomycota</taxon>
        <taxon>Pezizomycotina</taxon>
        <taxon>Dothideomycetes</taxon>
        <taxon>Dothideomycetidae</taxon>
        <taxon>Mycosphaerellales</taxon>
        <taxon>Mycosphaerellaceae</taxon>
        <taxon>Pseudocercospora</taxon>
    </lineage>
</organism>
<gene>
    <name evidence="1" type="ORF">AC579_3603</name>
</gene>
<name>A0A139ISY9_9PEZI</name>
<dbReference type="Proteomes" id="UP000073492">
    <property type="component" value="Unassembled WGS sequence"/>
</dbReference>
<sequence length="66" mass="7031">MSVAGNGQQIERLQPGLDKAEENHGVLLDVSSGSKETLMVNAAIMNVSYKPVNGPWLVTLDLPEAP</sequence>